<dbReference type="EMBL" id="CAMXCT010000979">
    <property type="protein sequence ID" value="CAI3985315.1"/>
    <property type="molecule type" value="Genomic_DNA"/>
</dbReference>
<dbReference type="Pfam" id="PF25005">
    <property type="entry name" value="PSF2_N"/>
    <property type="match status" value="1"/>
</dbReference>
<dbReference type="CDD" id="cd00124">
    <property type="entry name" value="MYSc"/>
    <property type="match status" value="1"/>
</dbReference>
<evidence type="ECO:0000256" key="4">
    <source>
        <dbReference type="ARBA" id="ARBA00022840"/>
    </source>
</evidence>
<dbReference type="PROSITE" id="PS50203">
    <property type="entry name" value="CALPAIN_CAT"/>
    <property type="match status" value="1"/>
</dbReference>
<dbReference type="SMART" id="SM00320">
    <property type="entry name" value="WD40"/>
    <property type="match status" value="4"/>
</dbReference>
<dbReference type="InterPro" id="IPR015943">
    <property type="entry name" value="WD40/YVTN_repeat-like_dom_sf"/>
</dbReference>
<name>A0A9P1C668_9DINO</name>
<evidence type="ECO:0000259" key="17">
    <source>
        <dbReference type="PROSITE" id="PS51705"/>
    </source>
</evidence>
<dbReference type="SMART" id="SM00242">
    <property type="entry name" value="MYSc"/>
    <property type="match status" value="1"/>
</dbReference>
<feature type="domain" description="Calpain catalytic" evidence="15">
    <location>
        <begin position="2073"/>
        <end position="2414"/>
    </location>
</feature>
<comment type="similarity">
    <text evidence="1">Belongs to the peptidase C2 family.</text>
</comment>
<dbReference type="GO" id="GO:0051015">
    <property type="term" value="F:actin filament binding"/>
    <property type="evidence" value="ECO:0007669"/>
    <property type="project" value="TreeGrafter"/>
</dbReference>
<feature type="coiled-coil region" evidence="13">
    <location>
        <begin position="233"/>
        <end position="271"/>
    </location>
</feature>
<evidence type="ECO:0000313" key="19">
    <source>
        <dbReference type="EMBL" id="CAL4772627.1"/>
    </source>
</evidence>
<feature type="region of interest" description="Disordered" evidence="14">
    <location>
        <begin position="2698"/>
        <end position="2737"/>
    </location>
</feature>
<evidence type="ECO:0000256" key="10">
    <source>
        <dbReference type="PROSITE-ProRule" id="PRU00221"/>
    </source>
</evidence>
<dbReference type="InterPro" id="IPR001680">
    <property type="entry name" value="WD40_rpt"/>
</dbReference>
<dbReference type="PANTHER" id="PTHR13140">
    <property type="entry name" value="MYOSIN"/>
    <property type="match status" value="1"/>
</dbReference>
<keyword evidence="5" id="KW-0460">Magnesium</keyword>
<feature type="coiled-coil region" evidence="13">
    <location>
        <begin position="774"/>
        <end position="801"/>
    </location>
</feature>
<feature type="active site" evidence="11">
    <location>
        <position position="2350"/>
    </location>
</feature>
<dbReference type="Pfam" id="PF01926">
    <property type="entry name" value="MMR_HSR1"/>
    <property type="match status" value="1"/>
</dbReference>
<feature type="compositionally biased region" description="Polar residues" evidence="14">
    <location>
        <begin position="2837"/>
        <end position="2848"/>
    </location>
</feature>
<evidence type="ECO:0000313" key="20">
    <source>
        <dbReference type="Proteomes" id="UP001152797"/>
    </source>
</evidence>
<evidence type="ECO:0000259" key="16">
    <source>
        <dbReference type="PROSITE" id="PS51456"/>
    </source>
</evidence>
<feature type="compositionally biased region" description="Low complexity" evidence="14">
    <location>
        <begin position="3421"/>
        <end position="3432"/>
    </location>
</feature>
<feature type="repeat" description="WD" evidence="10">
    <location>
        <begin position="3623"/>
        <end position="3664"/>
    </location>
</feature>
<protein>
    <submittedName>
        <fullName evidence="19">GTPase HflX</fullName>
    </submittedName>
</protein>
<dbReference type="Pfam" id="PF00400">
    <property type="entry name" value="WD40"/>
    <property type="match status" value="1"/>
</dbReference>
<dbReference type="Gene3D" id="3.40.50.300">
    <property type="entry name" value="P-loop containing nucleotide triphosphate hydrolases"/>
    <property type="match status" value="1"/>
</dbReference>
<evidence type="ECO:0000256" key="12">
    <source>
        <dbReference type="PROSITE-ProRule" id="PRU00782"/>
    </source>
</evidence>
<feature type="domain" description="Myosin motor" evidence="16">
    <location>
        <begin position="1325"/>
        <end position="2052"/>
    </location>
</feature>
<dbReference type="InterPro" id="IPR042108">
    <property type="entry name" value="GTPase_HflX_N_sf"/>
</dbReference>
<evidence type="ECO:0000313" key="18">
    <source>
        <dbReference type="EMBL" id="CAI3985315.1"/>
    </source>
</evidence>
<dbReference type="NCBIfam" id="TIGR03156">
    <property type="entry name" value="GTP_HflX"/>
    <property type="match status" value="1"/>
</dbReference>
<dbReference type="GO" id="GO:0000146">
    <property type="term" value="F:microfilament motor activity"/>
    <property type="evidence" value="ECO:0007669"/>
    <property type="project" value="TreeGrafter"/>
</dbReference>
<dbReference type="InterPro" id="IPR027417">
    <property type="entry name" value="P-loop_NTPase"/>
</dbReference>
<dbReference type="InterPro" id="IPR036961">
    <property type="entry name" value="Kinesin_motor_dom_sf"/>
</dbReference>
<dbReference type="Proteomes" id="UP001152797">
    <property type="component" value="Unassembled WGS sequence"/>
</dbReference>
<evidence type="ECO:0000256" key="7">
    <source>
        <dbReference type="ARBA" id="ARBA00023134"/>
    </source>
</evidence>
<feature type="compositionally biased region" description="Low complexity" evidence="14">
    <location>
        <begin position="3479"/>
        <end position="3488"/>
    </location>
</feature>
<organism evidence="18">
    <name type="scientific">Cladocopium goreaui</name>
    <dbReference type="NCBI Taxonomy" id="2562237"/>
    <lineage>
        <taxon>Eukaryota</taxon>
        <taxon>Sar</taxon>
        <taxon>Alveolata</taxon>
        <taxon>Dinophyceae</taxon>
        <taxon>Suessiales</taxon>
        <taxon>Symbiodiniaceae</taxon>
        <taxon>Cladocopium</taxon>
    </lineage>
</organism>
<dbReference type="InterPro" id="IPR030394">
    <property type="entry name" value="G_HFLX_dom"/>
</dbReference>
<dbReference type="PROSITE" id="PS51705">
    <property type="entry name" value="G_HFLX"/>
    <property type="match status" value="1"/>
</dbReference>
<dbReference type="CDD" id="cd00044">
    <property type="entry name" value="CysPc"/>
    <property type="match status" value="1"/>
</dbReference>
<dbReference type="InterPro" id="IPR025121">
    <property type="entry name" value="GTPase_HflX_N"/>
</dbReference>
<dbReference type="GO" id="GO:0046872">
    <property type="term" value="F:metal ion binding"/>
    <property type="evidence" value="ECO:0007669"/>
    <property type="project" value="UniProtKB-KW"/>
</dbReference>
<keyword evidence="7" id="KW-0342">GTP-binding</keyword>
<dbReference type="PROSITE" id="PS50294">
    <property type="entry name" value="WD_REPEATS_REGION"/>
    <property type="match status" value="1"/>
</dbReference>
<dbReference type="InterPro" id="IPR056784">
    <property type="entry name" value="PSF2_N"/>
</dbReference>
<dbReference type="InterPro" id="IPR006073">
    <property type="entry name" value="GTP-bd"/>
</dbReference>
<gene>
    <name evidence="18" type="ORF">C1SCF055_LOCUS12778</name>
</gene>
<feature type="active site" evidence="11">
    <location>
        <position position="2132"/>
    </location>
</feature>
<sequence length="3892" mass="437482">MAIPVQQPYAVIRTVGAAAVPPVNLQQIRRPHPGEHGVMEQSTITTPGRAMATAPVMAAPPQTPGRSGSSGAIGSYPQRGRHAMHSGGALPGAEASMVSGGHSGACPSGPPTNMVRTSPQVMAGAQQRMPSPEAGSLRLITGGQQAAVPGPTTLISQNHLAYTGSTPVLGRGSFGQAAAPYPAPGVPGVPGVGVPAPHSARGCCGSGGRGAALAAAMGQAGGAEPHRLCEFLLNQLHARVQQSQQEREQELRKQLMELKDMEDLFTRAKEEVHQVLHRADGIEEDTLELSCRRPTPKPPFVWQPSQEYEKEFQVTGECNEIVTKVGDFEDQGWVIPVGGSWRLMRGGIYRWTIRIEQKCSGRPQLQLGLHGANHNQPWRLVTTSRCSWSRDDEPWQDRPGGDRLIDEGSFVHIEVDMRGINSTTGSFSLAIDDGPFEEFFDDIPLSQPYSLIPVVSMGGNQSREMRFPRLPRRRVTVLRVAQRCFSYEDTLAYRLYGPKPMAIVVHPVVTAGKSNWGKPWPQILWDAEEALGLARANRWDLLPGPNQVPNDGWDHEAFSKAEAADLLRRSTSRALQAPEGWHLDRGEEESDDEYDIHEAAWKNGVIKRQWAETTVVKIRLIDPNTYFGKGKTNELAKYVAENPCDFVFVNTTLTPTQSRNLETVFNNAVAAGDAQQRREENRSIPPGTKNPGLEVIDRNRLVLEIFNLRAKTPAAKIQVGLAKLEYLKTRLTLSQKTRFKETMQMLQEEVGPFKEVKGFRTDVDVQYHYELKPFETERALIRQAEARLKRMLETEKKSRKQQRQSRAGVPTIGIVGYTNAGKTSLMNRLTDAGLRERDLLFQTLDTTMRKVKLPSGGHAILADSIGFIQHLPHSLFAAFQSTLEEIICCDVLLHVRDIAHPQRTMQKDIVLKTLRSAGMSEQKLQSAVIEVWNKIDLLNSMSFVPPEAIPVCAADGTGVDDLLQVLDAVIGAQTEKQMRTVHFPQELMPQAMAFLRRHGSVSEDSLTIDQCDKVSLDVSMPAVAWRRWSAELLKLGERGERGEACLELDDAAVAAAGLPVYLRSLTVAENKAFGQLCSVHSFRVFGGFRRENASLPRCLAQRRLAQVFGPEALPKGPGFRPEGRLAQTIILGVGDAQNRCGPVTAVCGSSVVAVGDAQLKLESKLEHPKDGPQHLWPTLLGAQNCSEWDSKRFMEPTPVEGMPGLLHGQGNHGKPGGTMGNHARRPGGLLSPLTPRQLAGANLMVSLGRVCEDYDSRPCQNFRWRDQYRRTTSQQHKVWIKAEVTALDGDKVQVRTDDGDDYSLASADKIHRCNADTWKSKEGLTGVHDLSKLTHLHEPEVLHALQLRFDVDHIYTFCGPILIAVNPFKDMGDLYANVHDKKYKDTVKPPPHIYTVASRAFEGLANARLSQVVLISGESGAGKTETTKHVLKFLTSQLSDSKRRSSSAAVGKVQSATMGTEKKVLNSNPILEAFGNACTVRNNNSSRFGKFIELRFQTKGGAAPIFSNAAIDTYLLEKVRVTKIDKQERSYHMFYQACAAKQMLDPADLEGLPMEFFGRPEDFVYLNQSDRFELAAVDDSEEFIATRRSMEAMDISLQEQAEILRIVAGVLHIGNISIREKAGKVEVEANASLKAVCEIMGIDLPVLTRALTHKLIAVGSERYDSPLTLDQSEARRESFARMIYSYLFNHMVFRINESLSSNRAGPAASSFIGVLDIFGFEHFKVNSFEQLCINFANERLQQMFNHFVFEVEMDWDAICSRAQSSHGRELYKQEGITCDFSDFPDNQGIIDLIQAKTMSIFTLLDEECRMPKGSDKSLVQKLWKQFDKHENFKIEARKNMCFTVIHFAGPVSYDGTNFMDKNMDELGELLKQAIEGSSNSFVRSLLERAVTEGLKSPSEQKRQVAGRAKTLKPHTVPQRHPSLCCNRLQELLGMQQVRCIKPNPEKAPGHVERQLVVEQLRSGGVIEALQVQRAGFPCRNPVKTCWKDFLSLVFRSDERKRFEAMKDACLKESLQQLAKELKWPASSPLYAIGKTTVFFKQVAYETIEGCALVDLSWHWPFRVRRKAPCGCAQFKDPNFPPTVASLGATTRGPSVGSLVWTRAGQLRGHGTVTLFGREPRAAKVKQGALGDCWLIGAFACLADFPGHVEMLFEPMSLSPEGRYLIHLFHSKKSWRTVEIDDLVPCVSVPWIPQRFVVNYQDMPCFAQPVAGEVWPLLLEKAFAKVAGSYAALEGGIPEVAFQALTGQREQLRWQKEGHDRWQLLKFEMPRYDNSKLTGALHHRTQKRLNNENLFLRLAYYEQANFLLAASISGRFGRLEQRRSDGILEGHAYSVLEVQEVYGLRMIRLRNPWGKEEWRGAWSRGSCSWMEHPHVASDLAQRAGRLDVGRPDGAFWMSFDDFANCFDSINVCPATMPVPKASRYASGGSGKPSCGRCGQPVQSCWLLVRGHGTQPVQSSRQMPPGLGWVRLKPGDLCQLCLQATALARRRFWQQPTPDLTSTSAEICGVNEVELTRRVPGIDYFPFEAGAGCSLPQKRPVCDLGPACTHHSPSHFAAYEHPWMKPTPDVVLPQSKVKPKCMRIAMLAKSAKKIQGMWRVYLMRSLFSMIRERGILIQATWRRYAAKCRVWNMMKPAQRRRSRLFRAFLEKYPNAAKSTGETDSEEASDIDGRRWTMTFLSETSANSMERELQAERERLERLKATKEEQERQRKEEEKRQKEEEERRLREEEEERQRLEEERIRLEQEAIERRRQEELQRLEQAKLAAMEEERQRAEELRQLAEKAFQEEKAALQVQHNEELRQLRSQVAASKDEQEVSRTEHEAEIQRLKEDVETQKLLQQEQATSSEKQSGEMNERIQSLEEDSLKKQLQEQQDQHTAQLQDLEAAHRDQLTSASEQLETQRQAYVRQMEEMRESLDEQHRQEQDSLKTQEQEQGRRFQEELQQLREREAQQRQKHEEQLKDMRLITVIPKISTDSYVDLAQGRFGPFRAHVAIKIPLWAALQMEEHQHCSIELPKWMEEEELKALCAEERARPKDFGNSVHRHYMEIAFALLPRPKVFGGKEKYRQRILLLLRELIELRRNKILEGLKSFEATDSELKVSHMSAAELSAFRTRSLCFLDSMCDLLRNRALELTEEELAPEAQAMETEALRDSNKADLEKRLLEERVNDSKAEMDQTRSILEIQQEELKRVHQIQVDMLEQRSAEKERALQNEVEILRKQKDSQVASLRAQLEFQTTELRQTAEQEVSLLKQDFERRERSLQQMLEQARLGQEEETRTAEIQLAMKLKRQEELLRASEAKIKSLEESSDRQQELYERHVGQLSQQIRSSQENFRSQLEVAQSENDEQLQAAIAKLSDVERNSKSERERMRAEVEQEREEQASKLAQAEELGQQVATLQREIDELRQQLLQARMKLLDRPTRAAAATDAPKTAKAARRMSESQIPEVSNIHARRKSTRIMLLPAKLQEAAATKDTKAEAPKTAPKTTRPALRRRTTFAAPRSMAETEILPLRFLIGGDAIVSKGKSGGEGTLLRPSLQKNGKIFKGDATVWQRIDSAGLPTSKPSEGAVTVLCFRECHDPSEKYELLAVGCKSGTLSIFKIRRTGLERNMEEETSEDIEVVTRAQAHAKAITSMCFTAGGDSIITSSSDWTVRVYNIKEERFTEEFTDTSLVVCAVSLPKPGALITANANAVLQLRGSSAEQQKVRLDHYARSLMLALGGRRLLAGTSRGHVHFFEISAQGLERLNHEGLQVGQNCAALTCLTLAPCPDNPPLVLANCMDNTVCIMQANEQLTNLTVQRRLANAHRSSHVPGYYEDGDKGAGFVASGAEDGKVRVFDLESFTEQSLESRAVPTVPVVDVAVTKQGSLMASGDVHGRVFLWRRGGDTNGLVNGH</sequence>
<evidence type="ECO:0000256" key="6">
    <source>
        <dbReference type="ARBA" id="ARBA00023123"/>
    </source>
</evidence>
<feature type="active site" evidence="11">
    <location>
        <position position="2330"/>
    </location>
</feature>
<dbReference type="Pfam" id="PF00063">
    <property type="entry name" value="Myosin_head"/>
    <property type="match status" value="1"/>
</dbReference>
<dbReference type="SUPFAM" id="SSF160059">
    <property type="entry name" value="PriA/YqbF domain"/>
    <property type="match status" value="1"/>
</dbReference>
<dbReference type="Gene3D" id="3.40.850.10">
    <property type="entry name" value="Kinesin motor domain"/>
    <property type="match status" value="1"/>
</dbReference>
<keyword evidence="2" id="KW-0479">Metal-binding</keyword>
<dbReference type="Gene3D" id="1.20.5.190">
    <property type="match status" value="1"/>
</dbReference>
<proteinExistence type="inferred from homology"/>
<dbReference type="SUPFAM" id="SSF50978">
    <property type="entry name" value="WD40 repeat-like"/>
    <property type="match status" value="1"/>
</dbReference>
<dbReference type="CDD" id="cd01878">
    <property type="entry name" value="HflX"/>
    <property type="match status" value="1"/>
</dbReference>
<dbReference type="Gene3D" id="1.20.58.530">
    <property type="match status" value="1"/>
</dbReference>
<dbReference type="GO" id="GO:0005525">
    <property type="term" value="F:GTP binding"/>
    <property type="evidence" value="ECO:0007669"/>
    <property type="project" value="UniProtKB-KW"/>
</dbReference>
<dbReference type="InterPro" id="IPR016496">
    <property type="entry name" value="GTPase_HflX"/>
</dbReference>
<keyword evidence="11" id="KW-0788">Thiol protease</keyword>
<dbReference type="InterPro" id="IPR001609">
    <property type="entry name" value="Myosin_head_motor_dom-like"/>
</dbReference>
<dbReference type="GO" id="GO:0005737">
    <property type="term" value="C:cytoplasm"/>
    <property type="evidence" value="ECO:0007669"/>
    <property type="project" value="TreeGrafter"/>
</dbReference>
<dbReference type="InterPro" id="IPR001300">
    <property type="entry name" value="Peptidase_C2_calpain_cat"/>
</dbReference>
<dbReference type="PROSITE" id="PS51456">
    <property type="entry name" value="MYOSIN_MOTOR"/>
    <property type="match status" value="1"/>
</dbReference>
<keyword evidence="6 12" id="KW-0518">Myosin</keyword>
<keyword evidence="8 12" id="KW-0505">Motor protein</keyword>
<dbReference type="GO" id="GO:0016020">
    <property type="term" value="C:membrane"/>
    <property type="evidence" value="ECO:0007669"/>
    <property type="project" value="TreeGrafter"/>
</dbReference>
<dbReference type="GO" id="GO:0005524">
    <property type="term" value="F:ATP binding"/>
    <property type="evidence" value="ECO:0007669"/>
    <property type="project" value="UniProtKB-UniRule"/>
</dbReference>
<dbReference type="InterPro" id="IPR000169">
    <property type="entry name" value="Pept_cys_AS"/>
</dbReference>
<dbReference type="OrthoDB" id="10268034at2759"/>
<keyword evidence="11" id="KW-0378">Hydrolase</keyword>
<dbReference type="InterPro" id="IPR036224">
    <property type="entry name" value="GINS_bundle-like_dom_sf"/>
</dbReference>
<feature type="domain" description="Hflx-type G" evidence="17">
    <location>
        <begin position="810"/>
        <end position="974"/>
    </location>
</feature>
<evidence type="ECO:0000256" key="13">
    <source>
        <dbReference type="SAM" id="Coils"/>
    </source>
</evidence>
<dbReference type="Gene3D" id="1.20.120.720">
    <property type="entry name" value="Myosin VI head, motor domain, U50 subdomain"/>
    <property type="match status" value="1"/>
</dbReference>
<dbReference type="GO" id="GO:0004198">
    <property type="term" value="F:calcium-dependent cysteine-type endopeptidase activity"/>
    <property type="evidence" value="ECO:0007669"/>
    <property type="project" value="InterPro"/>
</dbReference>
<evidence type="ECO:0000256" key="11">
    <source>
        <dbReference type="PROSITE-ProRule" id="PRU00239"/>
    </source>
</evidence>
<dbReference type="Pfam" id="PF00648">
    <property type="entry name" value="Peptidase_C2"/>
    <property type="match status" value="1"/>
</dbReference>
<evidence type="ECO:0000256" key="14">
    <source>
        <dbReference type="SAM" id="MobiDB-lite"/>
    </source>
</evidence>
<dbReference type="SUPFAM" id="SSF52540">
    <property type="entry name" value="P-loop containing nucleoside triphosphate hydrolases"/>
    <property type="match status" value="2"/>
</dbReference>
<keyword evidence="13" id="KW-0175">Coiled coil</keyword>
<dbReference type="Gene3D" id="1.10.10.820">
    <property type="match status" value="1"/>
</dbReference>
<feature type="binding site" evidence="12">
    <location>
        <begin position="1417"/>
        <end position="1424"/>
    </location>
    <ligand>
        <name>ATP</name>
        <dbReference type="ChEBI" id="CHEBI:30616"/>
    </ligand>
</feature>
<dbReference type="GO" id="GO:0006508">
    <property type="term" value="P:proteolysis"/>
    <property type="evidence" value="ECO:0007669"/>
    <property type="project" value="UniProtKB-KW"/>
</dbReference>
<dbReference type="EMBL" id="CAMXCT030000979">
    <property type="protein sequence ID" value="CAL4772627.1"/>
    <property type="molecule type" value="Genomic_DNA"/>
</dbReference>
<evidence type="ECO:0000256" key="8">
    <source>
        <dbReference type="ARBA" id="ARBA00023175"/>
    </source>
</evidence>
<dbReference type="PROSITE" id="PS00139">
    <property type="entry name" value="THIOL_PROTEASE_CYS"/>
    <property type="match status" value="1"/>
</dbReference>
<keyword evidence="9 12" id="KW-0009">Actin-binding</keyword>
<feature type="region of interest" description="Disordered" evidence="14">
    <location>
        <begin position="2837"/>
        <end position="2856"/>
    </location>
</feature>
<feature type="region of interest" description="Disordered" evidence="14">
    <location>
        <begin position="3469"/>
        <end position="3488"/>
    </location>
</feature>
<dbReference type="EMBL" id="CAMXCT020000979">
    <property type="protein sequence ID" value="CAL1138690.1"/>
    <property type="molecule type" value="Genomic_DNA"/>
</dbReference>
<keyword evidence="10" id="KW-0853">WD repeat</keyword>
<dbReference type="PANTHER" id="PTHR13140:SF706">
    <property type="entry name" value="DILUTE CLASS UNCONVENTIONAL MYOSIN, ISOFORM C"/>
    <property type="match status" value="1"/>
</dbReference>
<accession>A0A9P1C668</accession>
<dbReference type="CDD" id="cd21694">
    <property type="entry name" value="GINS_B_Psf2"/>
    <property type="match status" value="1"/>
</dbReference>
<comment type="similarity">
    <text evidence="12">Belongs to the TRAFAC class myosin-kinesin ATPase superfamily. Myosin family.</text>
</comment>
<feature type="region of interest" description="Disordered" evidence="14">
    <location>
        <begin position="78"/>
        <end position="117"/>
    </location>
</feature>
<keyword evidence="4 12" id="KW-0067">ATP-binding</keyword>
<evidence type="ECO:0000259" key="15">
    <source>
        <dbReference type="PROSITE" id="PS50203"/>
    </source>
</evidence>
<feature type="region of interest" description="Disordered" evidence="14">
    <location>
        <begin position="2911"/>
        <end position="2938"/>
    </location>
</feature>
<dbReference type="Gene3D" id="2.130.10.10">
    <property type="entry name" value="YVTN repeat-like/Quinoprotein amine dehydrogenase"/>
    <property type="match status" value="2"/>
</dbReference>
<keyword evidence="20" id="KW-1185">Reference proteome</keyword>
<dbReference type="Gene3D" id="3.90.70.10">
    <property type="entry name" value="Cysteine proteinases"/>
    <property type="match status" value="1"/>
</dbReference>
<evidence type="ECO:0000256" key="2">
    <source>
        <dbReference type="ARBA" id="ARBA00022723"/>
    </source>
</evidence>
<evidence type="ECO:0000256" key="5">
    <source>
        <dbReference type="ARBA" id="ARBA00022842"/>
    </source>
</evidence>
<evidence type="ECO:0000256" key="3">
    <source>
        <dbReference type="ARBA" id="ARBA00022741"/>
    </source>
</evidence>
<feature type="coiled-coil region" evidence="13">
    <location>
        <begin position="3287"/>
        <end position="3314"/>
    </location>
</feature>
<comment type="caution">
    <text evidence="18">The sequence shown here is derived from an EMBL/GenBank/DDBJ whole genome shotgun (WGS) entry which is preliminary data.</text>
</comment>
<evidence type="ECO:0000256" key="9">
    <source>
        <dbReference type="ARBA" id="ARBA00023203"/>
    </source>
</evidence>
<dbReference type="PRINTS" id="PR00193">
    <property type="entry name" value="MYOSINHEAVY"/>
</dbReference>
<dbReference type="SUPFAM" id="SSF54001">
    <property type="entry name" value="Cysteine proteinases"/>
    <property type="match status" value="1"/>
</dbReference>
<dbReference type="InterPro" id="IPR038765">
    <property type="entry name" value="Papain-like_cys_pep_sf"/>
</dbReference>
<dbReference type="GO" id="GO:0007015">
    <property type="term" value="P:actin filament organization"/>
    <property type="evidence" value="ECO:0007669"/>
    <property type="project" value="TreeGrafter"/>
</dbReference>
<feature type="coiled-coil region" evidence="13">
    <location>
        <begin position="3153"/>
        <end position="3187"/>
    </location>
</feature>
<dbReference type="SMART" id="SM00230">
    <property type="entry name" value="CysPc"/>
    <property type="match status" value="1"/>
</dbReference>
<comment type="caution">
    <text evidence="12">Lacks conserved residue(s) required for the propagation of feature annotation.</text>
</comment>
<dbReference type="Gene3D" id="3.40.50.11060">
    <property type="entry name" value="GTPase HflX, N-terminal domain"/>
    <property type="match status" value="1"/>
</dbReference>
<dbReference type="GO" id="GO:0016459">
    <property type="term" value="C:myosin complex"/>
    <property type="evidence" value="ECO:0007669"/>
    <property type="project" value="UniProtKB-KW"/>
</dbReference>
<dbReference type="Pfam" id="PF13167">
    <property type="entry name" value="GTP-bdg_N"/>
    <property type="match status" value="1"/>
</dbReference>
<dbReference type="SUPFAM" id="SSF158573">
    <property type="entry name" value="GINS helical bundle-like"/>
    <property type="match status" value="1"/>
</dbReference>
<feature type="region of interest" description="Disordered" evidence="14">
    <location>
        <begin position="3358"/>
        <end position="3378"/>
    </location>
</feature>
<dbReference type="InterPro" id="IPR036322">
    <property type="entry name" value="WD40_repeat_dom_sf"/>
</dbReference>
<evidence type="ECO:0000256" key="1">
    <source>
        <dbReference type="ARBA" id="ARBA00007623"/>
    </source>
</evidence>
<keyword evidence="3 12" id="KW-0547">Nucleotide-binding</keyword>
<dbReference type="PROSITE" id="PS50082">
    <property type="entry name" value="WD_REPEATS_2"/>
    <property type="match status" value="1"/>
</dbReference>
<feature type="region of interest" description="Disordered" evidence="14">
    <location>
        <begin position="3420"/>
        <end position="3444"/>
    </location>
</feature>
<reference evidence="18" key="1">
    <citation type="submission" date="2022-10" db="EMBL/GenBank/DDBJ databases">
        <authorList>
            <person name="Chen Y."/>
            <person name="Dougan E. K."/>
            <person name="Chan C."/>
            <person name="Rhodes N."/>
            <person name="Thang M."/>
        </authorList>
    </citation>
    <scope>NUCLEOTIDE SEQUENCE</scope>
</reference>
<reference evidence="19 20" key="2">
    <citation type="submission" date="2024-05" db="EMBL/GenBank/DDBJ databases">
        <authorList>
            <person name="Chen Y."/>
            <person name="Shah S."/>
            <person name="Dougan E. K."/>
            <person name="Thang M."/>
            <person name="Chan C."/>
        </authorList>
    </citation>
    <scope>NUCLEOTIDE SEQUENCE [LARGE SCALE GENOMIC DNA]</scope>
</reference>
<feature type="region of interest" description="Disordered" evidence="14">
    <location>
        <begin position="671"/>
        <end position="691"/>
    </location>
</feature>
<dbReference type="Gene3D" id="3.40.5.50">
    <property type="match status" value="1"/>
</dbReference>
<keyword evidence="11" id="KW-0645">Protease</keyword>